<dbReference type="GO" id="GO:0030414">
    <property type="term" value="F:peptidase inhibitor activity"/>
    <property type="evidence" value="ECO:0007669"/>
    <property type="project" value="UniProtKB-KW"/>
</dbReference>
<evidence type="ECO:0000313" key="8">
    <source>
        <dbReference type="Proteomes" id="UP000154968"/>
    </source>
</evidence>
<dbReference type="PANTHER" id="PTHR23259:SF70">
    <property type="entry name" value="ACCESSORY GLAND PROTEIN ACP62F-RELATED"/>
    <property type="match status" value="1"/>
</dbReference>
<accession>S6DA49</accession>
<dbReference type="EMBL" id="HF920634">
    <property type="protein sequence ID" value="CCV01881.1"/>
    <property type="molecule type" value="Genomic_DNA"/>
</dbReference>
<reference evidence="6 7" key="2">
    <citation type="submission" date="2013-03" db="EMBL/GenBank/DDBJ databases">
        <title>Genomic and evolutionary features of invertebrate iridoviruse.</title>
        <authorList>
            <person name="Piegu B."/>
            <person name="Guizard S."/>
            <person name="Bideshi D."/>
            <person name="Spears T."/>
            <person name="Federici B."/>
            <person name="Bigot Y."/>
        </authorList>
    </citation>
    <scope>NUCLEOTIDE SEQUENCE [LARGE SCALE GENOMIC DNA]</scope>
    <source>
        <strain evidence="6">IIV22Aberystwyth</strain>
    </source>
</reference>
<dbReference type="FunFam" id="2.10.25.10:FF:000055">
    <property type="entry name" value="alpha-tectorin isoform X1"/>
    <property type="match status" value="1"/>
</dbReference>
<dbReference type="EMBL" id="HF920633">
    <property type="protein sequence ID" value="CCV01713.1"/>
    <property type="molecule type" value="Genomic_DNA"/>
</dbReference>
<keyword evidence="3" id="KW-1015">Disulfide bond</keyword>
<name>S6DA49_9VIRU</name>
<dbReference type="RefSeq" id="YP_009010798.1">
    <property type="nucleotide sequence ID" value="NC_023615.1"/>
</dbReference>
<dbReference type="InterPro" id="IPR002919">
    <property type="entry name" value="TIL_dom"/>
</dbReference>
<gene>
    <name evidence="5" type="primary">036L</name>
    <name evidence="6" type="synonym">037L</name>
    <name evidence="5" type="ORF">IIV22_036L</name>
    <name evidence="6" type="ORF">IIV22A_037L</name>
</gene>
<evidence type="ECO:0000256" key="2">
    <source>
        <dbReference type="ARBA" id="ARBA00022690"/>
    </source>
</evidence>
<evidence type="ECO:0000259" key="4">
    <source>
        <dbReference type="Pfam" id="PF01826"/>
    </source>
</evidence>
<evidence type="ECO:0000313" key="7">
    <source>
        <dbReference type="Proteomes" id="UP000141616"/>
    </source>
</evidence>
<evidence type="ECO:0000256" key="3">
    <source>
        <dbReference type="ARBA" id="ARBA00023157"/>
    </source>
</evidence>
<sequence length="75" mass="8451">MELFLIFLLILLLYLTFRKQCGYNQEYTTCGTACPLTCENPNPNRPCTLQCVIGCQCKPGYLKHKSGKCVKPADC</sequence>
<evidence type="ECO:0000313" key="6">
    <source>
        <dbReference type="EMBL" id="CCV01881.1"/>
    </source>
</evidence>
<dbReference type="SUPFAM" id="SSF57567">
    <property type="entry name" value="Serine protease inhibitors"/>
    <property type="match status" value="1"/>
</dbReference>
<dbReference type="CDD" id="cd19941">
    <property type="entry name" value="TIL"/>
    <property type="match status" value="1"/>
</dbReference>
<dbReference type="GeneID" id="18501587"/>
<dbReference type="RefSeq" id="YP_008357334.1">
    <property type="nucleotide sequence ID" value="NC_021901.1"/>
</dbReference>
<keyword evidence="8" id="KW-1185">Reference proteome</keyword>
<dbReference type="KEGG" id="vg:16414375"/>
<organism evidence="5 8">
    <name type="scientific">Invertebrate iridescent virus 22</name>
    <dbReference type="NCBI Taxonomy" id="345198"/>
    <lineage>
        <taxon>Viruses</taxon>
        <taxon>Varidnaviria</taxon>
        <taxon>Bamfordvirae</taxon>
        <taxon>Nucleocytoviricota</taxon>
        <taxon>Megaviricetes</taxon>
        <taxon>Pimascovirales</taxon>
        <taxon>Pimascovirales incertae sedis</taxon>
        <taxon>Iridoviridae</taxon>
        <taxon>Betairidovirinae</taxon>
        <taxon>Chloriridovirus</taxon>
        <taxon>Chloriridovirus simulium1</taxon>
    </lineage>
</organism>
<feature type="domain" description="TIL" evidence="4">
    <location>
        <begin position="21"/>
        <end position="75"/>
    </location>
</feature>
<evidence type="ECO:0000256" key="1">
    <source>
        <dbReference type="ARBA" id="ARBA00008074"/>
    </source>
</evidence>
<keyword evidence="2 5" id="KW-0646">Protease inhibitor</keyword>
<comment type="similarity">
    <text evidence="1">Belongs to the polydnaviridae EGF-like motif protein family.</text>
</comment>
<evidence type="ECO:0000313" key="5">
    <source>
        <dbReference type="EMBL" id="CCV01713.1"/>
    </source>
</evidence>
<dbReference type="Proteomes" id="UP000141616">
    <property type="component" value="Segment"/>
</dbReference>
<accession>W8W1Y3</accession>
<dbReference type="KEGG" id="vg:18501587"/>
<dbReference type="InterPro" id="IPR051368">
    <property type="entry name" value="SerProtInhib-TIL_Domain"/>
</dbReference>
<dbReference type="InterPro" id="IPR036084">
    <property type="entry name" value="Ser_inhib-like_sf"/>
</dbReference>
<dbReference type="Gene3D" id="2.10.25.10">
    <property type="entry name" value="Laminin"/>
    <property type="match status" value="1"/>
</dbReference>
<protein>
    <submittedName>
        <fullName evidence="5">Immune reactive putative protease inhibitor</fullName>
    </submittedName>
</protein>
<dbReference type="GeneID" id="16414375"/>
<proteinExistence type="inferred from homology"/>
<dbReference type="Proteomes" id="UP000154968">
    <property type="component" value="Segment"/>
</dbReference>
<reference evidence="5 8" key="1">
    <citation type="journal article" date="2013" name="J. Gen. Virol.">
        <title>Complete genome sequence of invertebrate iridescent virus 22 isolated from a blackfly larva.</title>
        <authorList>
            <person name="Piegu B."/>
            <person name="Guizard S."/>
            <person name="Spears T."/>
            <person name="Cruaud C."/>
            <person name="Couloux A."/>
            <person name="Bideshi D.K."/>
            <person name="Federici B.A."/>
            <person name="Bigot Y."/>
        </authorList>
    </citation>
    <scope>NUCLEOTIDE SEQUENCE [LARGE SCALE GENOMIC DNA]</scope>
</reference>
<dbReference type="Pfam" id="PF01826">
    <property type="entry name" value="TIL"/>
    <property type="match status" value="1"/>
</dbReference>
<dbReference type="PANTHER" id="PTHR23259">
    <property type="entry name" value="RIDDLE"/>
    <property type="match status" value="1"/>
</dbReference>